<dbReference type="Pfam" id="PF05013">
    <property type="entry name" value="FGase"/>
    <property type="match status" value="1"/>
</dbReference>
<protein>
    <submittedName>
        <fullName evidence="1">N-formylglutamate deformylase</fullName>
        <ecNumber evidence="1">3.5.1.68</ecNumber>
    </submittedName>
</protein>
<organism evidence="1 2">
    <name type="scientific">Mesorhizobium liriopis</name>
    <dbReference type="NCBI Taxonomy" id="2953882"/>
    <lineage>
        <taxon>Bacteria</taxon>
        <taxon>Pseudomonadati</taxon>
        <taxon>Pseudomonadota</taxon>
        <taxon>Alphaproteobacteria</taxon>
        <taxon>Hyphomicrobiales</taxon>
        <taxon>Phyllobacteriaceae</taxon>
        <taxon>Mesorhizobium</taxon>
    </lineage>
</organism>
<dbReference type="GO" id="GO:0050129">
    <property type="term" value="F:N-formylglutamate deformylase activity"/>
    <property type="evidence" value="ECO:0007669"/>
    <property type="project" value="UniProtKB-EC"/>
</dbReference>
<sequence>MAHPDWLTVSQGKAPLLVSLPHTGRDLREVEEALVSPWLGRRDTDWWIDRLYDFASDLGATVVHTAVSRTVIDVNRDPSGVSLYPGQATTTLCPLETFDGDPLYKPGREPDETEIAWRRATYFDPYHAALSAELARLRESHAHVVLYDCHSIRSVLPRLFNGTLPVFNLGTNGGASADPSLESLIAAKMDATGETAVVNGRFRGGWITRHHGAPERGIHAVQMELSDRGYLREPDRKGEPGNWPVPFDRNFAEPMRKVLTEILIAARDWAAGRN</sequence>
<dbReference type="Gene3D" id="3.40.630.40">
    <property type="entry name" value="Zn-dependent exopeptidases"/>
    <property type="match status" value="1"/>
</dbReference>
<evidence type="ECO:0000313" key="1">
    <source>
        <dbReference type="EMBL" id="MCO6048473.1"/>
    </source>
</evidence>
<keyword evidence="1" id="KW-0378">Hydrolase</keyword>
<reference evidence="1 2" key="1">
    <citation type="submission" date="2022-06" db="EMBL/GenBank/DDBJ databases">
        <title>Mesorhizobium sp. strain RP14 Genome sequencing and assembly.</title>
        <authorList>
            <person name="Kim I."/>
        </authorList>
    </citation>
    <scope>NUCLEOTIDE SEQUENCE [LARGE SCALE GENOMIC DNA]</scope>
    <source>
        <strain evidence="2">RP14(2022)</strain>
    </source>
</reference>
<dbReference type="EC" id="3.5.1.68" evidence="1"/>
<dbReference type="SUPFAM" id="SSF53187">
    <property type="entry name" value="Zn-dependent exopeptidases"/>
    <property type="match status" value="1"/>
</dbReference>
<dbReference type="RefSeq" id="WP_252815283.1">
    <property type="nucleotide sequence ID" value="NZ_JAMXQS010000001.1"/>
</dbReference>
<dbReference type="EMBL" id="JAMXQS010000001">
    <property type="protein sequence ID" value="MCO6048473.1"/>
    <property type="molecule type" value="Genomic_DNA"/>
</dbReference>
<name>A0ABT1C1T5_9HYPH</name>
<dbReference type="NCBIfam" id="TIGR02017">
    <property type="entry name" value="hutG_amidohyd"/>
    <property type="match status" value="1"/>
</dbReference>
<accession>A0ABT1C1T5</accession>
<dbReference type="Proteomes" id="UP001205906">
    <property type="component" value="Unassembled WGS sequence"/>
</dbReference>
<dbReference type="InterPro" id="IPR007709">
    <property type="entry name" value="N-FG_amidohydro"/>
</dbReference>
<gene>
    <name evidence="1" type="primary">hutG</name>
    <name evidence="1" type="ORF">NGM99_01550</name>
</gene>
<proteinExistence type="predicted"/>
<comment type="caution">
    <text evidence="1">The sequence shown here is derived from an EMBL/GenBank/DDBJ whole genome shotgun (WGS) entry which is preliminary data.</text>
</comment>
<keyword evidence="2" id="KW-1185">Reference proteome</keyword>
<dbReference type="InterPro" id="IPR010247">
    <property type="entry name" value="HutG_amidohyd"/>
</dbReference>
<evidence type="ECO:0000313" key="2">
    <source>
        <dbReference type="Proteomes" id="UP001205906"/>
    </source>
</evidence>